<protein>
    <recommendedName>
        <fullName evidence="2">PDZ domain-containing protein</fullName>
    </recommendedName>
</protein>
<dbReference type="OrthoDB" id="6022242at2759"/>
<gene>
    <name evidence="3" type="ORF">GE061_000824</name>
</gene>
<evidence type="ECO:0000313" key="4">
    <source>
        <dbReference type="Proteomes" id="UP000466442"/>
    </source>
</evidence>
<organism evidence="3 4">
    <name type="scientific">Apolygus lucorum</name>
    <name type="common">Small green plant bug</name>
    <name type="synonym">Lygocoris lucorum</name>
    <dbReference type="NCBI Taxonomy" id="248454"/>
    <lineage>
        <taxon>Eukaryota</taxon>
        <taxon>Metazoa</taxon>
        <taxon>Ecdysozoa</taxon>
        <taxon>Arthropoda</taxon>
        <taxon>Hexapoda</taxon>
        <taxon>Insecta</taxon>
        <taxon>Pterygota</taxon>
        <taxon>Neoptera</taxon>
        <taxon>Paraneoptera</taxon>
        <taxon>Hemiptera</taxon>
        <taxon>Heteroptera</taxon>
        <taxon>Panheteroptera</taxon>
        <taxon>Cimicomorpha</taxon>
        <taxon>Miridae</taxon>
        <taxon>Mirini</taxon>
        <taxon>Apolygus</taxon>
    </lineage>
</organism>
<dbReference type="InterPro" id="IPR051342">
    <property type="entry name" value="PDZ_scaffold"/>
</dbReference>
<dbReference type="PANTHER" id="PTHR19964:SF89">
    <property type="entry name" value="INACTIVATION-NO-AFTER-POTENTIAL D PROTEIN-LIKE PROTEIN"/>
    <property type="match status" value="1"/>
</dbReference>
<evidence type="ECO:0000259" key="2">
    <source>
        <dbReference type="PROSITE" id="PS50106"/>
    </source>
</evidence>
<feature type="compositionally biased region" description="Acidic residues" evidence="1">
    <location>
        <begin position="645"/>
        <end position="655"/>
    </location>
</feature>
<dbReference type="CDD" id="cd06671">
    <property type="entry name" value="PDZ7_MUPP1-PD6_PATJ-like"/>
    <property type="match status" value="1"/>
</dbReference>
<feature type="region of interest" description="Disordered" evidence="1">
    <location>
        <begin position="50"/>
        <end position="72"/>
    </location>
</feature>
<dbReference type="InterPro" id="IPR001478">
    <property type="entry name" value="PDZ"/>
</dbReference>
<dbReference type="EMBL" id="WIXP02000001">
    <property type="protein sequence ID" value="KAF6216482.1"/>
    <property type="molecule type" value="Genomic_DNA"/>
</dbReference>
<feature type="compositionally biased region" description="Polar residues" evidence="1">
    <location>
        <begin position="52"/>
        <end position="67"/>
    </location>
</feature>
<evidence type="ECO:0000313" key="3">
    <source>
        <dbReference type="EMBL" id="KAF6216482.1"/>
    </source>
</evidence>
<feature type="domain" description="PDZ" evidence="2">
    <location>
        <begin position="140"/>
        <end position="207"/>
    </location>
</feature>
<dbReference type="SMART" id="SM00228">
    <property type="entry name" value="PDZ"/>
    <property type="match status" value="2"/>
</dbReference>
<feature type="region of interest" description="Disordered" evidence="1">
    <location>
        <begin position="547"/>
        <end position="692"/>
    </location>
</feature>
<dbReference type="SUPFAM" id="SSF50156">
    <property type="entry name" value="PDZ domain-like"/>
    <property type="match status" value="3"/>
</dbReference>
<feature type="compositionally biased region" description="Basic and acidic residues" evidence="1">
    <location>
        <begin position="589"/>
        <end position="614"/>
    </location>
</feature>
<comment type="caution">
    <text evidence="3">The sequence shown here is derived from an EMBL/GenBank/DDBJ whole genome shotgun (WGS) entry which is preliminary data.</text>
</comment>
<feature type="compositionally biased region" description="Polar residues" evidence="1">
    <location>
        <begin position="563"/>
        <end position="573"/>
    </location>
</feature>
<dbReference type="Pfam" id="PF00595">
    <property type="entry name" value="PDZ"/>
    <property type="match status" value="3"/>
</dbReference>
<dbReference type="Proteomes" id="UP000466442">
    <property type="component" value="Linkage Group LG1"/>
</dbReference>
<sequence>MDGRLIPGDRLLSVNSVALDNASLDQAVQALKGASKGIVRIAVAKPLPIPDSVSNSQEAEALSQDTPTLDDHSMYSCSGSIHSDDDLELELKAVEEAERKEELASELLLEGDFLEKDIEGDGGYDDKVPLVSLPSCLEAEIKIHKGSTPLGVSLESADDGMSGMVVTELATSGALAKDGRVCVGDYVTTINNESLRHVSQAQAKSILARVQLLSTDISLRFIKKKVAAEYLRSCPQRSIHQIKQIHPSPRSPFISGDSTSGDPLQKVRSPILSPLGFESASDKESEYVDCDWPEDRSGVASPAPKPVTLVRKLSASSYDIDSINVLGVRQSVSVEEPSPCKSAETLASAVAFIDKTSLSASDDTLDVVKEEVVRTAPSPAIFARERSLESLNSRKVVVTNVRELSKGVSEPILNSDGGHRKVRREMTVTNTSCGILVAQYWGPQRTVKVEREPKSSLGISIVGGKVDLYNSRPDCSSSAISGIFIKNVLPDSPAGLTAQLKTGDRILEVDGIDVRQASHEQAVDIIRAAGNPVTFLVQSLVQWNPDGDSVSASSSVKDISAGGKTSPSLSATASPEPDISASAASLSKSESKELTESKDLSESKELTLSRDLSDTKTCSPKIEVTSPDDKSLDESKKESVKYSSSEDESDDDEYRDMEGRTRTAAGVEISRASAGNVKRSKDEIAKDPEKEDDFGYTTMKAISEKEKNGSLPTKDPSLLKNVLLGVIIPTTLSTQPTSSWIEEPTAVRAVLRSL</sequence>
<feature type="region of interest" description="Disordered" evidence="1">
    <location>
        <begin position="246"/>
        <end position="265"/>
    </location>
</feature>
<dbReference type="InterPro" id="IPR036034">
    <property type="entry name" value="PDZ_sf"/>
</dbReference>
<dbReference type="PROSITE" id="PS50106">
    <property type="entry name" value="PDZ"/>
    <property type="match status" value="3"/>
</dbReference>
<dbReference type="AlphaFoldDB" id="A0A8S9Y5C7"/>
<feature type="domain" description="PDZ" evidence="2">
    <location>
        <begin position="446"/>
        <end position="541"/>
    </location>
</feature>
<accession>A0A8S9Y5C7</accession>
<dbReference type="PANTHER" id="PTHR19964">
    <property type="entry name" value="MULTIPLE PDZ DOMAIN PROTEIN"/>
    <property type="match status" value="1"/>
</dbReference>
<feature type="compositionally biased region" description="Low complexity" evidence="1">
    <location>
        <begin position="548"/>
        <end position="561"/>
    </location>
</feature>
<dbReference type="Gene3D" id="2.30.42.10">
    <property type="match status" value="3"/>
</dbReference>
<feature type="domain" description="PDZ" evidence="2">
    <location>
        <begin position="1"/>
        <end position="38"/>
    </location>
</feature>
<reference evidence="3" key="1">
    <citation type="journal article" date="2021" name="Mol. Ecol. Resour.">
        <title>Apolygus lucorum genome provides insights into omnivorousness and mesophyll feeding.</title>
        <authorList>
            <person name="Liu Y."/>
            <person name="Liu H."/>
            <person name="Wang H."/>
            <person name="Huang T."/>
            <person name="Liu B."/>
            <person name="Yang B."/>
            <person name="Yin L."/>
            <person name="Li B."/>
            <person name="Zhang Y."/>
            <person name="Zhang S."/>
            <person name="Jiang F."/>
            <person name="Zhang X."/>
            <person name="Ren Y."/>
            <person name="Wang B."/>
            <person name="Wang S."/>
            <person name="Lu Y."/>
            <person name="Wu K."/>
            <person name="Fan W."/>
            <person name="Wang G."/>
        </authorList>
    </citation>
    <scope>NUCLEOTIDE SEQUENCE</scope>
    <source>
        <strain evidence="3">12Hb</strain>
    </source>
</reference>
<keyword evidence="4" id="KW-1185">Reference proteome</keyword>
<name>A0A8S9Y5C7_APOLU</name>
<evidence type="ECO:0000256" key="1">
    <source>
        <dbReference type="SAM" id="MobiDB-lite"/>
    </source>
</evidence>
<feature type="compositionally biased region" description="Basic and acidic residues" evidence="1">
    <location>
        <begin position="627"/>
        <end position="640"/>
    </location>
</feature>
<feature type="compositionally biased region" description="Basic and acidic residues" evidence="1">
    <location>
        <begin position="679"/>
        <end position="689"/>
    </location>
</feature>
<proteinExistence type="predicted"/>